<reference evidence="1" key="1">
    <citation type="submission" date="2023-04" db="EMBL/GenBank/DDBJ databases">
        <title>Draft Genome sequencing of Naganishia species isolated from polar environments using Oxford Nanopore Technology.</title>
        <authorList>
            <person name="Leo P."/>
            <person name="Venkateswaran K."/>
        </authorList>
    </citation>
    <scope>NUCLEOTIDE SEQUENCE</scope>
    <source>
        <strain evidence="1">MNA-CCFEE 5261</strain>
    </source>
</reference>
<dbReference type="Proteomes" id="UP001241377">
    <property type="component" value="Unassembled WGS sequence"/>
</dbReference>
<evidence type="ECO:0000313" key="2">
    <source>
        <dbReference type="Proteomes" id="UP001241377"/>
    </source>
</evidence>
<protein>
    <submittedName>
        <fullName evidence="1">Uncharacterized protein</fullName>
    </submittedName>
</protein>
<name>A0ACC2VXF4_9TREE</name>
<evidence type="ECO:0000313" key="1">
    <source>
        <dbReference type="EMBL" id="KAJ9103664.1"/>
    </source>
</evidence>
<keyword evidence="2" id="KW-1185">Reference proteome</keyword>
<dbReference type="EMBL" id="JASBWR010000044">
    <property type="protein sequence ID" value="KAJ9103664.1"/>
    <property type="molecule type" value="Genomic_DNA"/>
</dbReference>
<accession>A0ACC2VXF4</accession>
<organism evidence="1 2">
    <name type="scientific">Naganishia cerealis</name>
    <dbReference type="NCBI Taxonomy" id="610337"/>
    <lineage>
        <taxon>Eukaryota</taxon>
        <taxon>Fungi</taxon>
        <taxon>Dikarya</taxon>
        <taxon>Basidiomycota</taxon>
        <taxon>Agaricomycotina</taxon>
        <taxon>Tremellomycetes</taxon>
        <taxon>Filobasidiales</taxon>
        <taxon>Filobasidiaceae</taxon>
        <taxon>Naganishia</taxon>
    </lineage>
</organism>
<comment type="caution">
    <text evidence="1">The sequence shown here is derived from an EMBL/GenBank/DDBJ whole genome shotgun (WGS) entry which is preliminary data.</text>
</comment>
<gene>
    <name evidence="1" type="ORF">QFC19_004239</name>
</gene>
<sequence length="448" mass="49178">MSLSTSATLSSAAAQQRLEAEFPLTPQVSDERHHFSPSTIQPSSVFKFPGVTYETIFIDNIGDMAPIDRTAAPSKKLGEDTHPVIIDMTNWDNIQLLGNKKFAQAAVHSPDIVAALFPPNWPNVTGVSSGISDAATQPVATISNAVKNAFSALSISGPSLSTTFTPSRDLDRPRELHHPGLLELYAELCDADKLDPGPYDPDMMIDRRMRNAVEGGRAAEIQRIAEKWALSEAELVVEGDEMAGPPGWGTRTEELQILCTLLASATGRPGRETRVDFFLRVILLKSYLLVVFHTALSRGRPRITPEVLLQHSAHPSPPSRAGSEESGSSEKSREVIGDPRDGRYGNPWMEVVESSMYSKDSHVMKSIRSLILYSTKHGHKQPGHLLGTQRFGSEEESIPGISKLGGDIFIRAAGMIMEVMGWAKERREGEKEGWWDTSALGWDDAWKQ</sequence>
<proteinExistence type="predicted"/>